<keyword evidence="8" id="KW-1185">Reference proteome</keyword>
<evidence type="ECO:0000256" key="1">
    <source>
        <dbReference type="ARBA" id="ARBA00004651"/>
    </source>
</evidence>
<organism evidence="7 8">
    <name type="scientific">Dethiosulfatarculus sandiegensis</name>
    <dbReference type="NCBI Taxonomy" id="1429043"/>
    <lineage>
        <taxon>Bacteria</taxon>
        <taxon>Pseudomonadati</taxon>
        <taxon>Thermodesulfobacteriota</taxon>
        <taxon>Desulfarculia</taxon>
        <taxon>Desulfarculales</taxon>
        <taxon>Desulfarculaceae</taxon>
        <taxon>Dethiosulfatarculus</taxon>
    </lineage>
</organism>
<dbReference type="PATRIC" id="fig|1429043.3.peg.4681"/>
<keyword evidence="2 5" id="KW-0812">Transmembrane</keyword>
<name>A0A0D2J812_9BACT</name>
<dbReference type="PANTHER" id="PTHR43632">
    <property type="entry name" value="PERMEASE COMPONENT OF TUNGSTATE ABC TRANSPORTER"/>
    <property type="match status" value="1"/>
</dbReference>
<dbReference type="InterPro" id="IPR000515">
    <property type="entry name" value="MetI-like"/>
</dbReference>
<feature type="transmembrane region" description="Helical" evidence="5">
    <location>
        <begin position="204"/>
        <end position="225"/>
    </location>
</feature>
<evidence type="ECO:0000256" key="5">
    <source>
        <dbReference type="RuleBase" id="RU363032"/>
    </source>
</evidence>
<evidence type="ECO:0000313" key="8">
    <source>
        <dbReference type="Proteomes" id="UP000032233"/>
    </source>
</evidence>
<accession>A0A0D2J812</accession>
<sequence>MGSLEYIINGFVRAIELLLAQDPETYSAIGATLWVSTLSMALSLLIGIPLGFLLGHFDFPGKRPLRTTVDTLLAFPTVVIGLLVYAFISRRGPLGDLGLLFTLPGMALGQTILALPIVIALTATAVESLDQRLSATLRSLGASRRQAALTTLWEARYAVMAAAVTAYGRVVSEVGISMMVGGNIKWHTRTITTAIALETGKGEFSLGIALGLVLMILAFLVNLGLGRLKRRLN</sequence>
<dbReference type="EMBL" id="AZAC01000040">
    <property type="protein sequence ID" value="KIX11856.1"/>
    <property type="molecule type" value="Genomic_DNA"/>
</dbReference>
<comment type="similarity">
    <text evidence="5">Belongs to the binding-protein-dependent transport system permease family.</text>
</comment>
<evidence type="ECO:0000313" key="7">
    <source>
        <dbReference type="EMBL" id="KIX11856.1"/>
    </source>
</evidence>
<evidence type="ECO:0000259" key="6">
    <source>
        <dbReference type="PROSITE" id="PS50928"/>
    </source>
</evidence>
<feature type="transmembrane region" description="Helical" evidence="5">
    <location>
        <begin position="33"/>
        <end position="57"/>
    </location>
</feature>
<comment type="caution">
    <text evidence="7">The sequence shown here is derived from an EMBL/GenBank/DDBJ whole genome shotgun (WGS) entry which is preliminary data.</text>
</comment>
<evidence type="ECO:0000256" key="3">
    <source>
        <dbReference type="ARBA" id="ARBA00022989"/>
    </source>
</evidence>
<dbReference type="Pfam" id="PF00528">
    <property type="entry name" value="BPD_transp_1"/>
    <property type="match status" value="1"/>
</dbReference>
<feature type="domain" description="ABC transmembrane type-1" evidence="6">
    <location>
        <begin position="29"/>
        <end position="225"/>
    </location>
</feature>
<gene>
    <name evidence="7" type="ORF">X474_22075</name>
</gene>
<dbReference type="InParanoid" id="A0A0D2J812"/>
<dbReference type="AlphaFoldDB" id="A0A0D2J812"/>
<dbReference type="PANTHER" id="PTHR43632:SF1">
    <property type="entry name" value="PERMEASE COMPONENT OF TUNGSTATE ABC TRANSPORTER"/>
    <property type="match status" value="1"/>
</dbReference>
<dbReference type="PROSITE" id="PS50928">
    <property type="entry name" value="ABC_TM1"/>
    <property type="match status" value="1"/>
</dbReference>
<keyword evidence="3 5" id="KW-1133">Transmembrane helix</keyword>
<feature type="transmembrane region" description="Helical" evidence="5">
    <location>
        <begin position="108"/>
        <end position="126"/>
    </location>
</feature>
<dbReference type="NCBIfam" id="NF038017">
    <property type="entry name" value="ABC_perm1"/>
    <property type="match status" value="1"/>
</dbReference>
<feature type="transmembrane region" description="Helical" evidence="5">
    <location>
        <begin position="69"/>
        <end position="88"/>
    </location>
</feature>
<dbReference type="STRING" id="1429043.X474_22075"/>
<dbReference type="GO" id="GO:0055085">
    <property type="term" value="P:transmembrane transport"/>
    <property type="evidence" value="ECO:0007669"/>
    <property type="project" value="InterPro"/>
</dbReference>
<protein>
    <submittedName>
        <fullName evidence="7">ABC transporter permease</fullName>
    </submittedName>
</protein>
<keyword evidence="4 5" id="KW-0472">Membrane</keyword>
<dbReference type="Gene3D" id="1.10.3720.10">
    <property type="entry name" value="MetI-like"/>
    <property type="match status" value="1"/>
</dbReference>
<evidence type="ECO:0000256" key="4">
    <source>
        <dbReference type="ARBA" id="ARBA00023136"/>
    </source>
</evidence>
<evidence type="ECO:0000256" key="2">
    <source>
        <dbReference type="ARBA" id="ARBA00022692"/>
    </source>
</evidence>
<keyword evidence="5" id="KW-0813">Transport</keyword>
<dbReference type="Proteomes" id="UP000032233">
    <property type="component" value="Unassembled WGS sequence"/>
</dbReference>
<dbReference type="InterPro" id="IPR035906">
    <property type="entry name" value="MetI-like_sf"/>
</dbReference>
<dbReference type="GO" id="GO:0005886">
    <property type="term" value="C:plasma membrane"/>
    <property type="evidence" value="ECO:0007669"/>
    <property type="project" value="UniProtKB-SubCell"/>
</dbReference>
<reference evidence="7 8" key="1">
    <citation type="submission" date="2013-11" db="EMBL/GenBank/DDBJ databases">
        <title>Metagenomic analysis of a methanogenic consortium involved in long chain n-alkane degradation.</title>
        <authorList>
            <person name="Davidova I.A."/>
            <person name="Callaghan A.V."/>
            <person name="Wawrik B."/>
            <person name="Pruitt S."/>
            <person name="Marks C."/>
            <person name="Duncan K.E."/>
            <person name="Suflita J.M."/>
        </authorList>
    </citation>
    <scope>NUCLEOTIDE SEQUENCE [LARGE SCALE GENOMIC DNA]</scope>
    <source>
        <strain evidence="7 8">SPR</strain>
    </source>
</reference>
<proteinExistence type="inferred from homology"/>
<dbReference type="InterPro" id="IPR049783">
    <property type="entry name" value="ABC_perm_TupB-like"/>
</dbReference>
<comment type="subcellular location">
    <subcellularLocation>
        <location evidence="1 5">Cell membrane</location>
        <topology evidence="1 5">Multi-pass membrane protein</topology>
    </subcellularLocation>
</comment>
<dbReference type="CDD" id="cd06261">
    <property type="entry name" value="TM_PBP2"/>
    <property type="match status" value="1"/>
</dbReference>
<dbReference type="SUPFAM" id="SSF161098">
    <property type="entry name" value="MetI-like"/>
    <property type="match status" value="1"/>
</dbReference>